<dbReference type="AlphaFoldDB" id="A0A6N3T144"/>
<name>A0A6N3T144_9PROT</name>
<dbReference type="EMBL" id="BAMW01000006">
    <property type="protein sequence ID" value="GAN62237.1"/>
    <property type="molecule type" value="Genomic_DNA"/>
</dbReference>
<organism evidence="6 8">
    <name type="scientific">Acetobacter indonesiensis</name>
    <dbReference type="NCBI Taxonomy" id="104101"/>
    <lineage>
        <taxon>Bacteria</taxon>
        <taxon>Pseudomonadati</taxon>
        <taxon>Pseudomonadota</taxon>
        <taxon>Alphaproteobacteria</taxon>
        <taxon>Acetobacterales</taxon>
        <taxon>Acetobacteraceae</taxon>
        <taxon>Acetobacter</taxon>
    </lineage>
</organism>
<gene>
    <name evidence="5" type="ORF">Abin_006_227</name>
    <name evidence="6" type="ORF">AIN02nite_02300</name>
</gene>
<proteinExistence type="inferred from homology"/>
<dbReference type="InterPro" id="IPR020476">
    <property type="entry name" value="Nudix_hydrolase"/>
</dbReference>
<evidence type="ECO:0000313" key="5">
    <source>
        <dbReference type="EMBL" id="GAN62237.1"/>
    </source>
</evidence>
<dbReference type="Proteomes" id="UP000321104">
    <property type="component" value="Unassembled WGS sequence"/>
</dbReference>
<evidence type="ECO:0000256" key="3">
    <source>
        <dbReference type="RuleBase" id="RU003476"/>
    </source>
</evidence>
<evidence type="ECO:0000313" key="6">
    <source>
        <dbReference type="EMBL" id="GEN02205.1"/>
    </source>
</evidence>
<dbReference type="InterPro" id="IPR020084">
    <property type="entry name" value="NUDIX_hydrolase_CS"/>
</dbReference>
<evidence type="ECO:0000313" key="7">
    <source>
        <dbReference type="Proteomes" id="UP000032673"/>
    </source>
</evidence>
<comment type="caution">
    <text evidence="6">The sequence shown here is derived from an EMBL/GenBank/DDBJ whole genome shotgun (WGS) entry which is preliminary data.</text>
</comment>
<dbReference type="InterPro" id="IPR015797">
    <property type="entry name" value="NUDIX_hydrolase-like_dom_sf"/>
</dbReference>
<evidence type="ECO:0000259" key="4">
    <source>
        <dbReference type="PROSITE" id="PS51462"/>
    </source>
</evidence>
<dbReference type="PANTHER" id="PTHR43046">
    <property type="entry name" value="GDP-MANNOSE MANNOSYL HYDROLASE"/>
    <property type="match status" value="1"/>
</dbReference>
<reference evidence="5 7" key="1">
    <citation type="submission" date="2012-11" db="EMBL/GenBank/DDBJ databases">
        <title>Whole genome sequence of Acetobacter indonesiensis 5H-1.</title>
        <authorList>
            <person name="Azuma Y."/>
            <person name="Higashiura N."/>
            <person name="Hirakawa H."/>
            <person name="Matsushita K."/>
        </authorList>
    </citation>
    <scope>NUCLEOTIDE SEQUENCE [LARGE SCALE GENOMIC DNA]</scope>
    <source>
        <strain evidence="5 7">5H-1</strain>
    </source>
</reference>
<dbReference type="SUPFAM" id="SSF55811">
    <property type="entry name" value="Nudix"/>
    <property type="match status" value="1"/>
</dbReference>
<accession>A0A6N3T144</accession>
<dbReference type="Pfam" id="PF00293">
    <property type="entry name" value="NUDIX"/>
    <property type="match status" value="1"/>
</dbReference>
<dbReference type="CDD" id="cd04679">
    <property type="entry name" value="NUDIX_MutT_Nudt1"/>
    <property type="match status" value="1"/>
</dbReference>
<keyword evidence="7" id="KW-1185">Reference proteome</keyword>
<dbReference type="Proteomes" id="UP000032673">
    <property type="component" value="Unassembled WGS sequence"/>
</dbReference>
<protein>
    <submittedName>
        <fullName evidence="5">ADP-ribose pyrophosphatase/hydrolase</fullName>
    </submittedName>
    <submittedName>
        <fullName evidence="6">DNA mismatch repair protein MutT</fullName>
    </submittedName>
</protein>
<sequence>MNDSNMPRVGCGAAIIRDGKIVLVKRRRNPEADHWGLPGGKVDPFETVPAAVAREIREELGLIITPRQVLCVVDQIDRAQKQHWVAPVYLVENCQGDPVVQEPDALAAVKWFALDHLPEPLTQATLQALRALRAR</sequence>
<comment type="similarity">
    <text evidence="3">Belongs to the Nudix hydrolase family.</text>
</comment>
<dbReference type="GO" id="GO:0016787">
    <property type="term" value="F:hydrolase activity"/>
    <property type="evidence" value="ECO:0007669"/>
    <property type="project" value="UniProtKB-KW"/>
</dbReference>
<reference evidence="6 8" key="2">
    <citation type="submission" date="2019-07" db="EMBL/GenBank/DDBJ databases">
        <title>Whole genome shotgun sequence of Acetobacter indonesiensis NBRC 16471.</title>
        <authorList>
            <person name="Hosoyama A."/>
            <person name="Uohara A."/>
            <person name="Ohji S."/>
            <person name="Ichikawa N."/>
        </authorList>
    </citation>
    <scope>NUCLEOTIDE SEQUENCE [LARGE SCALE GENOMIC DNA]</scope>
    <source>
        <strain evidence="6 8">NBRC 16471</strain>
    </source>
</reference>
<dbReference type="PROSITE" id="PS00893">
    <property type="entry name" value="NUDIX_BOX"/>
    <property type="match status" value="1"/>
</dbReference>
<dbReference type="PROSITE" id="PS51462">
    <property type="entry name" value="NUDIX"/>
    <property type="match status" value="1"/>
</dbReference>
<dbReference type="InterPro" id="IPR000086">
    <property type="entry name" value="NUDIX_hydrolase_dom"/>
</dbReference>
<evidence type="ECO:0000313" key="8">
    <source>
        <dbReference type="Proteomes" id="UP000321104"/>
    </source>
</evidence>
<keyword evidence="2 3" id="KW-0378">Hydrolase</keyword>
<dbReference type="PANTHER" id="PTHR43046:SF14">
    <property type="entry name" value="MUTT_NUDIX FAMILY PROTEIN"/>
    <property type="match status" value="1"/>
</dbReference>
<dbReference type="Gene3D" id="3.90.79.10">
    <property type="entry name" value="Nucleoside Triphosphate Pyrophosphohydrolase"/>
    <property type="match status" value="1"/>
</dbReference>
<dbReference type="PRINTS" id="PR00502">
    <property type="entry name" value="NUDIXFAMILY"/>
</dbReference>
<comment type="cofactor">
    <cofactor evidence="1">
        <name>Mg(2+)</name>
        <dbReference type="ChEBI" id="CHEBI:18420"/>
    </cofactor>
</comment>
<feature type="domain" description="Nudix hydrolase" evidence="4">
    <location>
        <begin position="6"/>
        <end position="135"/>
    </location>
</feature>
<evidence type="ECO:0000256" key="1">
    <source>
        <dbReference type="ARBA" id="ARBA00001946"/>
    </source>
</evidence>
<evidence type="ECO:0000256" key="2">
    <source>
        <dbReference type="ARBA" id="ARBA00022801"/>
    </source>
</evidence>
<dbReference type="EMBL" id="BJXQ01000001">
    <property type="protein sequence ID" value="GEN02205.1"/>
    <property type="molecule type" value="Genomic_DNA"/>
</dbReference>